<proteinExistence type="predicted"/>
<protein>
    <submittedName>
        <fullName evidence="1">Uncharacterized protein</fullName>
    </submittedName>
</protein>
<dbReference type="Proteomes" id="UP001595075">
    <property type="component" value="Unassembled WGS sequence"/>
</dbReference>
<dbReference type="EMBL" id="JAZHXI010000005">
    <property type="protein sequence ID" value="KAL2071154.1"/>
    <property type="molecule type" value="Genomic_DNA"/>
</dbReference>
<evidence type="ECO:0000313" key="2">
    <source>
        <dbReference type="Proteomes" id="UP001595075"/>
    </source>
</evidence>
<name>A0ABR4CMH2_9HELO</name>
<reference evidence="1 2" key="1">
    <citation type="journal article" date="2024" name="Commun. Biol.">
        <title>Comparative genomic analysis of thermophilic fungi reveals convergent evolutionary adaptations and gene losses.</title>
        <authorList>
            <person name="Steindorff A.S."/>
            <person name="Aguilar-Pontes M.V."/>
            <person name="Robinson A.J."/>
            <person name="Andreopoulos B."/>
            <person name="LaButti K."/>
            <person name="Kuo A."/>
            <person name="Mondo S."/>
            <person name="Riley R."/>
            <person name="Otillar R."/>
            <person name="Haridas S."/>
            <person name="Lipzen A."/>
            <person name="Grimwood J."/>
            <person name="Schmutz J."/>
            <person name="Clum A."/>
            <person name="Reid I.D."/>
            <person name="Moisan M.C."/>
            <person name="Butler G."/>
            <person name="Nguyen T.T.M."/>
            <person name="Dewar K."/>
            <person name="Conant G."/>
            <person name="Drula E."/>
            <person name="Henrissat B."/>
            <person name="Hansel C."/>
            <person name="Singer S."/>
            <person name="Hutchinson M.I."/>
            <person name="de Vries R.P."/>
            <person name="Natvig D.O."/>
            <person name="Powell A.J."/>
            <person name="Tsang A."/>
            <person name="Grigoriev I.V."/>
        </authorList>
    </citation>
    <scope>NUCLEOTIDE SEQUENCE [LARGE SCALE GENOMIC DNA]</scope>
    <source>
        <strain evidence="1 2">CBS 494.80</strain>
    </source>
</reference>
<keyword evidence="2" id="KW-1185">Reference proteome</keyword>
<feature type="non-terminal residue" evidence="1">
    <location>
        <position position="87"/>
    </location>
</feature>
<organism evidence="1 2">
    <name type="scientific">Oculimacula yallundae</name>
    <dbReference type="NCBI Taxonomy" id="86028"/>
    <lineage>
        <taxon>Eukaryota</taxon>
        <taxon>Fungi</taxon>
        <taxon>Dikarya</taxon>
        <taxon>Ascomycota</taxon>
        <taxon>Pezizomycotina</taxon>
        <taxon>Leotiomycetes</taxon>
        <taxon>Helotiales</taxon>
        <taxon>Ploettnerulaceae</taxon>
        <taxon>Oculimacula</taxon>
    </lineage>
</organism>
<evidence type="ECO:0000313" key="1">
    <source>
        <dbReference type="EMBL" id="KAL2071154.1"/>
    </source>
</evidence>
<comment type="caution">
    <text evidence="1">The sequence shown here is derived from an EMBL/GenBank/DDBJ whole genome shotgun (WGS) entry which is preliminary data.</text>
</comment>
<sequence>MAGWLLPEYSHPRAYVRKWTFTLGSPRPGWSYLHAFITNKLFLRRSIPKRLNLQDLPSSHNSVNTYVFSRSFEAPQSYAFQNVLTEP</sequence>
<accession>A0ABR4CMH2</accession>
<gene>
    <name evidence="1" type="ORF">VTL71DRAFT_12389</name>
</gene>